<dbReference type="EMBL" id="KL198090">
    <property type="protein sequence ID" value="KDQ08481.1"/>
    <property type="molecule type" value="Genomic_DNA"/>
</dbReference>
<keyword evidence="3" id="KW-1185">Reference proteome</keyword>
<dbReference type="Proteomes" id="UP000027195">
    <property type="component" value="Unassembled WGS sequence"/>
</dbReference>
<evidence type="ECO:0000313" key="2">
    <source>
        <dbReference type="EMBL" id="KDQ08481.1"/>
    </source>
</evidence>
<reference evidence="2" key="2">
    <citation type="journal article" date="2014" name="Proc. Natl. Acad. Sci. U.S.A.">
        <title>Extensive sampling of basidiomycete genomes demonstrates inadequacy of the white rot/brown rot paradigm for wood decay fungi.</title>
        <authorList>
            <person name="Riley R."/>
            <person name="Salamov A.A."/>
            <person name="Brown D.W."/>
            <person name="Nagy L.G."/>
            <person name="Floudas D."/>
            <person name="Held B.W."/>
            <person name="Levasseur A."/>
            <person name="Lombard V."/>
            <person name="Morin E."/>
            <person name="Otillar R."/>
            <person name="Lindquist E.A."/>
            <person name="Sun H."/>
            <person name="LaButti K.M."/>
            <person name="Schmutz J."/>
            <person name="Jabbour D."/>
            <person name="Luo H."/>
            <person name="Baker S.E."/>
            <person name="Pisabarro A.G."/>
            <person name="Walton J.D."/>
            <person name="Blanchette R.A."/>
            <person name="Henrissat B."/>
            <person name="Martin F."/>
            <person name="Cullen D."/>
            <person name="Hibbett D.S."/>
            <person name="Grigoriev I.V."/>
        </authorList>
    </citation>
    <scope>NUCLEOTIDE SEQUENCE</scope>
    <source>
        <strain evidence="2">FD-172 SS1</strain>
    </source>
</reference>
<accession>A0A067MA58</accession>
<dbReference type="HOGENOM" id="CLU_1895859_0_0_1"/>
<proteinExistence type="predicted"/>
<dbReference type="AlphaFoldDB" id="A0A067MA58"/>
<dbReference type="EMBL" id="KL198326">
    <property type="protein sequence ID" value="KDQ05484.1"/>
    <property type="molecule type" value="Genomic_DNA"/>
</dbReference>
<name>A0A067MA58_BOTB1</name>
<organism evidence="2 3">
    <name type="scientific">Botryobasidium botryosum (strain FD-172 SS1)</name>
    <dbReference type="NCBI Taxonomy" id="930990"/>
    <lineage>
        <taxon>Eukaryota</taxon>
        <taxon>Fungi</taxon>
        <taxon>Dikarya</taxon>
        <taxon>Basidiomycota</taxon>
        <taxon>Agaricomycotina</taxon>
        <taxon>Agaricomycetes</taxon>
        <taxon>Cantharellales</taxon>
        <taxon>Botryobasidiaceae</taxon>
        <taxon>Botryobasidium</taxon>
    </lineage>
</organism>
<evidence type="ECO:0000313" key="1">
    <source>
        <dbReference type="EMBL" id="KDQ05484.1"/>
    </source>
</evidence>
<evidence type="ECO:0000313" key="3">
    <source>
        <dbReference type="Proteomes" id="UP000027195"/>
    </source>
</evidence>
<sequence length="134" mass="15194">MGRPNIYGVPFLWPNLGGYRVVFSDTLHVAKTEKFAWSQLGSLVALVHALYRSRNYPSMYILDPINEQPSWAIRADDQTYVIHNTHKNTYRDKPRRFHEGKLLVKAHADGHIPGLGKYGCVASSEIIETIISSI</sequence>
<reference evidence="3" key="1">
    <citation type="journal article" date="2014" name="Proc. Natl. Acad. Sci. U.S.A.">
        <title>Extensive sampling of basidiomycete genomes demonstrates inadequacy of the white-rot/brown-rot paradigm for wood decay fungi.</title>
        <authorList>
            <person name="Riley R."/>
            <person name="Salamov A.A."/>
            <person name="Brown D.W."/>
            <person name="Nagy L.G."/>
            <person name="Floudas D."/>
            <person name="Held B.W."/>
            <person name="Levasseur A."/>
            <person name="Lombard V."/>
            <person name="Morin E."/>
            <person name="Otillar R."/>
            <person name="Lindquist E.A."/>
            <person name="Sun H."/>
            <person name="LaButti K.M."/>
            <person name="Schmutz J."/>
            <person name="Jabbour D."/>
            <person name="Luo H."/>
            <person name="Baker S.E."/>
            <person name="Pisabarro A.G."/>
            <person name="Walton J.D."/>
            <person name="Blanchette R.A."/>
            <person name="Henrissat B."/>
            <person name="Martin F."/>
            <person name="Cullen D."/>
            <person name="Hibbett D.S."/>
            <person name="Grigoriev I.V."/>
        </authorList>
    </citation>
    <scope>NUCLEOTIDE SEQUENCE [LARGE SCALE GENOMIC DNA]</scope>
    <source>
        <strain evidence="3">FD-172 SS1</strain>
    </source>
</reference>
<protein>
    <submittedName>
        <fullName evidence="2">Uncharacterized protein</fullName>
    </submittedName>
</protein>
<gene>
    <name evidence="2" type="ORF">BOTBODRAFT_179834</name>
    <name evidence="1" type="ORF">BOTBODRAFT_182534</name>
</gene>